<dbReference type="EMBL" id="JAAOAN010000641">
    <property type="protein sequence ID" value="KAF5702114.1"/>
    <property type="molecule type" value="Genomic_DNA"/>
</dbReference>
<sequence>MSSQPTTTRKASEERPQDETTRLRTVPQIPPTSLSDPEPEPMEEVPVPEPGTVPETSDKQALPAVGPAPDPTLPVVDSTQNKDDIETSKVPSIPGANAQT</sequence>
<accession>A0A8H5XY50</accession>
<protein>
    <submittedName>
        <fullName evidence="2">Uncharacterized protein</fullName>
    </submittedName>
</protein>
<comment type="caution">
    <text evidence="2">The sequence shown here is derived from an EMBL/GenBank/DDBJ whole genome shotgun (WGS) entry which is preliminary data.</text>
</comment>
<organism evidence="2 3">
    <name type="scientific">Fusarium mundagurra</name>
    <dbReference type="NCBI Taxonomy" id="1567541"/>
    <lineage>
        <taxon>Eukaryota</taxon>
        <taxon>Fungi</taxon>
        <taxon>Dikarya</taxon>
        <taxon>Ascomycota</taxon>
        <taxon>Pezizomycotina</taxon>
        <taxon>Sordariomycetes</taxon>
        <taxon>Hypocreomycetidae</taxon>
        <taxon>Hypocreales</taxon>
        <taxon>Nectriaceae</taxon>
        <taxon>Fusarium</taxon>
        <taxon>Fusarium fujikuroi species complex</taxon>
    </lineage>
</organism>
<proteinExistence type="predicted"/>
<evidence type="ECO:0000313" key="2">
    <source>
        <dbReference type="EMBL" id="KAF5702114.1"/>
    </source>
</evidence>
<evidence type="ECO:0000256" key="1">
    <source>
        <dbReference type="SAM" id="MobiDB-lite"/>
    </source>
</evidence>
<feature type="compositionally biased region" description="Basic and acidic residues" evidence="1">
    <location>
        <begin position="10"/>
        <end position="22"/>
    </location>
</feature>
<feature type="region of interest" description="Disordered" evidence="1">
    <location>
        <begin position="1"/>
        <end position="100"/>
    </location>
</feature>
<evidence type="ECO:0000313" key="3">
    <source>
        <dbReference type="Proteomes" id="UP000544331"/>
    </source>
</evidence>
<reference evidence="2 3" key="1">
    <citation type="submission" date="2020-05" db="EMBL/GenBank/DDBJ databases">
        <title>Identification and distribution of gene clusters putatively required for synthesis of sphingolipid metabolism inhibitors in phylogenetically diverse species of the filamentous fungus Fusarium.</title>
        <authorList>
            <person name="Kim H.-S."/>
            <person name="Busman M."/>
            <person name="Brown D.W."/>
            <person name="Divon H."/>
            <person name="Uhlig S."/>
            <person name="Proctor R.H."/>
        </authorList>
    </citation>
    <scope>NUCLEOTIDE SEQUENCE [LARGE SCALE GENOMIC DNA]</scope>
    <source>
        <strain evidence="2 3">NRRL 66235</strain>
    </source>
</reference>
<name>A0A8H5XY50_9HYPO</name>
<dbReference type="Proteomes" id="UP000544331">
    <property type="component" value="Unassembled WGS sequence"/>
</dbReference>
<gene>
    <name evidence="2" type="ORF">FMUND_13609</name>
</gene>
<keyword evidence="3" id="KW-1185">Reference proteome</keyword>
<dbReference type="AlphaFoldDB" id="A0A8H5XY50"/>